<evidence type="ECO:0000256" key="11">
    <source>
        <dbReference type="ARBA" id="ARBA00048305"/>
    </source>
</evidence>
<comment type="caution">
    <text evidence="13">The sequence shown here is derived from an EMBL/GenBank/DDBJ whole genome shotgun (WGS) entry which is preliminary data.</text>
</comment>
<gene>
    <name evidence="13" type="ORF">B9L21_05875</name>
</gene>
<evidence type="ECO:0000313" key="13">
    <source>
        <dbReference type="EMBL" id="OXB90290.1"/>
    </source>
</evidence>
<reference evidence="13 14" key="1">
    <citation type="submission" date="2017-05" db="EMBL/GenBank/DDBJ databases">
        <title>The genome sequence of Geobacillus uzenensis BGSC 92A1.</title>
        <authorList>
            <person name="Ramaloko W.T."/>
            <person name="Koen N."/>
            <person name="Polliack S."/>
            <person name="Aliyu H."/>
            <person name="Lebre P."/>
            <person name="Mohr T."/>
            <person name="Oswald F."/>
            <person name="Zwick M."/>
            <person name="Neumann A."/>
            <person name="Syldatk C."/>
            <person name="Cowan D."/>
            <person name="De Maayer P."/>
        </authorList>
    </citation>
    <scope>NUCLEOTIDE SEQUENCE [LARGE SCALE GENOMIC DNA]</scope>
    <source>
        <strain evidence="13 14">BGSC 92A1</strain>
    </source>
</reference>
<proteinExistence type="inferred from homology"/>
<feature type="domain" description="FAD-dependent oxidoreductase 2 FAD-binding" evidence="12">
    <location>
        <begin position="5"/>
        <end position="103"/>
    </location>
</feature>
<evidence type="ECO:0000256" key="9">
    <source>
        <dbReference type="ARBA" id="ARBA00023002"/>
    </source>
</evidence>
<evidence type="ECO:0000256" key="7">
    <source>
        <dbReference type="ARBA" id="ARBA00022642"/>
    </source>
</evidence>
<dbReference type="PANTHER" id="PTHR42716:SF2">
    <property type="entry name" value="L-ASPARTATE OXIDASE, CHLOROPLASTIC"/>
    <property type="match status" value="1"/>
</dbReference>
<evidence type="ECO:0000256" key="6">
    <source>
        <dbReference type="ARBA" id="ARBA00022630"/>
    </source>
</evidence>
<keyword evidence="7" id="KW-0662">Pyridine nucleotide biosynthesis</keyword>
<keyword evidence="6" id="KW-0285">Flavoprotein</keyword>
<evidence type="ECO:0000256" key="4">
    <source>
        <dbReference type="ARBA" id="ARBA00012173"/>
    </source>
</evidence>
<name>A0ABX4DIB6_9BACL</name>
<dbReference type="SUPFAM" id="SSF51905">
    <property type="entry name" value="FAD/NAD(P)-binding domain"/>
    <property type="match status" value="1"/>
</dbReference>
<organism evidence="13 14">
    <name type="scientific">Geobacillus uzenensis</name>
    <dbReference type="NCBI Taxonomy" id="129339"/>
    <lineage>
        <taxon>Bacteria</taxon>
        <taxon>Bacillati</taxon>
        <taxon>Bacillota</taxon>
        <taxon>Bacilli</taxon>
        <taxon>Bacillales</taxon>
        <taxon>Anoxybacillaceae</taxon>
        <taxon>Geobacillus</taxon>
    </lineage>
</organism>
<protein>
    <recommendedName>
        <fullName evidence="5">L-aspartate oxidase</fullName>
        <ecNumber evidence="4">1.4.3.16</ecNumber>
    </recommendedName>
    <alternativeName>
        <fullName evidence="10">Quinolinate synthase B</fullName>
    </alternativeName>
</protein>
<dbReference type="InterPro" id="IPR005288">
    <property type="entry name" value="NadB"/>
</dbReference>
<accession>A0ABX4DIB6</accession>
<comment type="pathway">
    <text evidence="2">Cofactor biosynthesis; NAD(+) biosynthesis; iminoaspartate from L-aspartate (oxidase route): step 1/1.</text>
</comment>
<keyword evidence="14" id="KW-1185">Reference proteome</keyword>
<dbReference type="SUPFAM" id="SSF56425">
    <property type="entry name" value="Succinate dehydrogenase/fumarate reductase flavoprotein, catalytic domain"/>
    <property type="match status" value="1"/>
</dbReference>
<dbReference type="GeneID" id="32408973"/>
<sequence length="113" mass="12831">MALIAGKTILATGGLGFLYRYTDNPSDVKGEGIFMAWKHGATLIDMEFVQFYPYWLVHPRSFDIGTKLFSLGAVMRNKNGERIMDKYPAKELETRDIVSRTMSLSETVYLDVI</sequence>
<keyword evidence="9" id="KW-0560">Oxidoreductase</keyword>
<dbReference type="Proteomes" id="UP000198364">
    <property type="component" value="Unassembled WGS sequence"/>
</dbReference>
<evidence type="ECO:0000256" key="8">
    <source>
        <dbReference type="ARBA" id="ARBA00022827"/>
    </source>
</evidence>
<dbReference type="InterPro" id="IPR027477">
    <property type="entry name" value="Succ_DH/fumarate_Rdtase_cat_sf"/>
</dbReference>
<comment type="similarity">
    <text evidence="3">Belongs to the FAD-dependent oxidoreductase 2 family. NadB subfamily.</text>
</comment>
<evidence type="ECO:0000256" key="1">
    <source>
        <dbReference type="ARBA" id="ARBA00001974"/>
    </source>
</evidence>
<dbReference type="EC" id="1.4.3.16" evidence="4"/>
<keyword evidence="8" id="KW-0274">FAD</keyword>
<evidence type="ECO:0000256" key="2">
    <source>
        <dbReference type="ARBA" id="ARBA00004950"/>
    </source>
</evidence>
<dbReference type="EMBL" id="NEWL01000005">
    <property type="protein sequence ID" value="OXB90290.1"/>
    <property type="molecule type" value="Genomic_DNA"/>
</dbReference>
<evidence type="ECO:0000313" key="14">
    <source>
        <dbReference type="Proteomes" id="UP000198364"/>
    </source>
</evidence>
<dbReference type="Gene3D" id="3.90.700.10">
    <property type="entry name" value="Succinate dehydrogenase/fumarate reductase flavoprotein, catalytic domain"/>
    <property type="match status" value="1"/>
</dbReference>
<evidence type="ECO:0000256" key="3">
    <source>
        <dbReference type="ARBA" id="ARBA00008562"/>
    </source>
</evidence>
<evidence type="ECO:0000256" key="10">
    <source>
        <dbReference type="ARBA" id="ARBA00030386"/>
    </source>
</evidence>
<comment type="catalytic activity">
    <reaction evidence="11">
        <text>L-aspartate + O2 = iminosuccinate + H2O2</text>
        <dbReference type="Rhea" id="RHEA:25876"/>
        <dbReference type="ChEBI" id="CHEBI:15379"/>
        <dbReference type="ChEBI" id="CHEBI:16240"/>
        <dbReference type="ChEBI" id="CHEBI:29991"/>
        <dbReference type="ChEBI" id="CHEBI:77875"/>
        <dbReference type="EC" id="1.4.3.16"/>
    </reaction>
    <physiologicalReaction direction="left-to-right" evidence="11">
        <dbReference type="Rhea" id="RHEA:25877"/>
    </physiologicalReaction>
</comment>
<dbReference type="PANTHER" id="PTHR42716">
    <property type="entry name" value="L-ASPARTATE OXIDASE"/>
    <property type="match status" value="1"/>
</dbReference>
<dbReference type="InterPro" id="IPR036188">
    <property type="entry name" value="FAD/NAD-bd_sf"/>
</dbReference>
<dbReference type="InterPro" id="IPR003953">
    <property type="entry name" value="FAD-dep_OxRdtase_2_FAD-bd"/>
</dbReference>
<dbReference type="Pfam" id="PF00890">
    <property type="entry name" value="FAD_binding_2"/>
    <property type="match status" value="1"/>
</dbReference>
<evidence type="ECO:0000259" key="12">
    <source>
        <dbReference type="Pfam" id="PF00890"/>
    </source>
</evidence>
<dbReference type="Gene3D" id="3.50.50.60">
    <property type="entry name" value="FAD/NAD(P)-binding domain"/>
    <property type="match status" value="1"/>
</dbReference>
<evidence type="ECO:0000256" key="5">
    <source>
        <dbReference type="ARBA" id="ARBA00021901"/>
    </source>
</evidence>
<dbReference type="RefSeq" id="WP_082816532.1">
    <property type="nucleotide sequence ID" value="NZ_NEWL01000005.1"/>
</dbReference>
<comment type="cofactor">
    <cofactor evidence="1">
        <name>FAD</name>
        <dbReference type="ChEBI" id="CHEBI:57692"/>
    </cofactor>
</comment>